<gene>
    <name evidence="5" type="ORF">PACLA_8A064315</name>
</gene>
<feature type="domain" description="Protein HGH1 C-terminal" evidence="4">
    <location>
        <begin position="278"/>
        <end position="331"/>
    </location>
</feature>
<accession>A0A7D9J8D8</accession>
<dbReference type="Pfam" id="PF04063">
    <property type="entry name" value="DUF383"/>
    <property type="match status" value="1"/>
</dbReference>
<protein>
    <recommendedName>
        <fullName evidence="2">Protein HGH1 homolog</fullName>
    </recommendedName>
</protein>
<proteinExistence type="inferred from homology"/>
<dbReference type="InterPro" id="IPR011989">
    <property type="entry name" value="ARM-like"/>
</dbReference>
<dbReference type="InterPro" id="IPR039717">
    <property type="entry name" value="Hgh1"/>
</dbReference>
<keyword evidence="6" id="KW-1185">Reference proteome</keyword>
<dbReference type="InterPro" id="IPR007206">
    <property type="entry name" value="Protein_HGH1_C"/>
</dbReference>
<organism evidence="5 6">
    <name type="scientific">Paramuricea clavata</name>
    <name type="common">Red gorgonian</name>
    <name type="synonym">Violescent sea-whip</name>
    <dbReference type="NCBI Taxonomy" id="317549"/>
    <lineage>
        <taxon>Eukaryota</taxon>
        <taxon>Metazoa</taxon>
        <taxon>Cnidaria</taxon>
        <taxon>Anthozoa</taxon>
        <taxon>Octocorallia</taxon>
        <taxon>Malacalcyonacea</taxon>
        <taxon>Plexauridae</taxon>
        <taxon>Paramuricea</taxon>
    </lineage>
</organism>
<reference evidence="5" key="1">
    <citation type="submission" date="2020-04" db="EMBL/GenBank/DDBJ databases">
        <authorList>
            <person name="Alioto T."/>
            <person name="Alioto T."/>
            <person name="Gomez Garrido J."/>
        </authorList>
    </citation>
    <scope>NUCLEOTIDE SEQUENCE</scope>
    <source>
        <strain evidence="5">A484AB</strain>
    </source>
</reference>
<dbReference type="PANTHER" id="PTHR13387:SF9">
    <property type="entry name" value="PROTEIN HGH1 HOMOLOG"/>
    <property type="match status" value="1"/>
</dbReference>
<dbReference type="AlphaFoldDB" id="A0A7D9J8D8"/>
<comment type="caution">
    <text evidence="5">The sequence shown here is derived from an EMBL/GenBank/DDBJ whole genome shotgun (WGS) entry which is preliminary data.</text>
</comment>
<dbReference type="Gene3D" id="1.25.10.10">
    <property type="entry name" value="Leucine-rich Repeat Variant"/>
    <property type="match status" value="1"/>
</dbReference>
<dbReference type="Pfam" id="PF04064">
    <property type="entry name" value="DUF384"/>
    <property type="match status" value="1"/>
</dbReference>
<evidence type="ECO:0000256" key="2">
    <source>
        <dbReference type="ARBA" id="ARBA00014076"/>
    </source>
</evidence>
<evidence type="ECO:0000256" key="1">
    <source>
        <dbReference type="ARBA" id="ARBA00006712"/>
    </source>
</evidence>
<dbReference type="EMBL" id="CACRXK020012863">
    <property type="protein sequence ID" value="CAB4024146.1"/>
    <property type="molecule type" value="Genomic_DNA"/>
</dbReference>
<dbReference type="OrthoDB" id="338814at2759"/>
<name>A0A7D9J8D8_PARCT</name>
<evidence type="ECO:0000313" key="6">
    <source>
        <dbReference type="Proteomes" id="UP001152795"/>
    </source>
</evidence>
<dbReference type="SUPFAM" id="SSF48371">
    <property type="entry name" value="ARM repeat"/>
    <property type="match status" value="1"/>
</dbReference>
<dbReference type="PANTHER" id="PTHR13387">
    <property type="entry name" value="PROTEIN HGH1 HOMOLOG"/>
    <property type="match status" value="1"/>
</dbReference>
<comment type="similarity">
    <text evidence="1">Belongs to the HGH1 family.</text>
</comment>
<evidence type="ECO:0000313" key="5">
    <source>
        <dbReference type="EMBL" id="CAB4024146.1"/>
    </source>
</evidence>
<dbReference type="Proteomes" id="UP001152795">
    <property type="component" value="Unassembled WGS sequence"/>
</dbReference>
<evidence type="ECO:0000259" key="3">
    <source>
        <dbReference type="Pfam" id="PF04063"/>
    </source>
</evidence>
<evidence type="ECO:0000259" key="4">
    <source>
        <dbReference type="Pfam" id="PF04064"/>
    </source>
</evidence>
<sequence>MAANPPENELTDLFGYLSLDSREDVKSLALEYLLGLTGSVDGIKFIENNLKLVEKVIELTSEKSQGVQKDACVFLLNASASQIVARKLENLNTFELILPQIVDKDCIFADKAAMLLSNLTRSEQGCELCLKSVEKTPQYSLKKIFDVLCNEKYNEHVELHHLATFLSNMSRLKVVRMLVLDKVGDLMQKLSPYVGFQKSVVRRKGIVGIIRNCCFEYDCHDWLLGDNVDILPTLLLSLAGPEEFSESENDKLPMDLQYLGDDKERETDHEIRMMLIECLMMLCSTKSGRQYIQEKNAYVIIRELHKWEKDENVCKAIENLVQILIGDEPEDNMANLHEVEIPDEIKAQFEQCDEKNLE</sequence>
<dbReference type="InterPro" id="IPR007205">
    <property type="entry name" value="Protein_HGH1_N"/>
</dbReference>
<feature type="domain" description="Protein HGH1 N-terminal" evidence="3">
    <location>
        <begin position="100"/>
        <end position="272"/>
    </location>
</feature>
<dbReference type="InterPro" id="IPR016024">
    <property type="entry name" value="ARM-type_fold"/>
</dbReference>